<feature type="transmembrane region" description="Helical" evidence="6">
    <location>
        <begin position="294"/>
        <end position="311"/>
    </location>
</feature>
<sequence length="358" mass="38483">MLKIVKRPEGSHRRETLMRVSAVFFALVASAVIMALLGYNPFLVYAKIVEGSLMSAYRFRETIHKTIPLVVLSLGIAVAFKMKFWNIGAEGQLYMGAFGAALVAYSLPTLPSPLLLAFMMLVGAVFGGLWALIPALLKLKFSTSETLVTLMLNYIAIKWVSYLQYGPWKDPNGIGFPKMAAFSSGAVLPKVFGIHIGWIIALVLVVVIHILLKKSKLGYEIAVLGESDTTARYAGMSVAKITVTAVLISGGLCGLAGMMQASGIERTLNDQLSGGLGFTAVITCWLARLSAPAVVLVSFLFSVLIQGGAYLQSSMKIPSAVAGVLQGIILFFVLGSEFFIQYSVVFQKKKSAGEVHDA</sequence>
<feature type="transmembrane region" description="Helical" evidence="6">
    <location>
        <begin position="317"/>
        <end position="340"/>
    </location>
</feature>
<feature type="transmembrane region" description="Helical" evidence="6">
    <location>
        <begin position="114"/>
        <end position="135"/>
    </location>
</feature>
<keyword evidence="5 6" id="KW-0472">Membrane</keyword>
<gene>
    <name evidence="7" type="ORF">SAMN02745168_1426</name>
</gene>
<evidence type="ECO:0000256" key="4">
    <source>
        <dbReference type="ARBA" id="ARBA00022989"/>
    </source>
</evidence>
<name>A0A1W2A3A7_9FIRM</name>
<feature type="transmembrane region" description="Helical" evidence="6">
    <location>
        <begin position="192"/>
        <end position="212"/>
    </location>
</feature>
<evidence type="ECO:0000256" key="6">
    <source>
        <dbReference type="SAM" id="Phobius"/>
    </source>
</evidence>
<feature type="transmembrane region" description="Helical" evidence="6">
    <location>
        <begin position="20"/>
        <end position="42"/>
    </location>
</feature>
<keyword evidence="4 6" id="KW-1133">Transmembrane helix</keyword>
<feature type="transmembrane region" description="Helical" evidence="6">
    <location>
        <begin position="233"/>
        <end position="259"/>
    </location>
</feature>
<evidence type="ECO:0000256" key="3">
    <source>
        <dbReference type="ARBA" id="ARBA00022692"/>
    </source>
</evidence>
<dbReference type="GO" id="GO:0005886">
    <property type="term" value="C:plasma membrane"/>
    <property type="evidence" value="ECO:0007669"/>
    <property type="project" value="UniProtKB-SubCell"/>
</dbReference>
<protein>
    <submittedName>
        <fullName evidence="7">Nucleoside ABC transporter membrane protein</fullName>
    </submittedName>
</protein>
<accession>A0A1W2A3A7</accession>
<keyword evidence="2" id="KW-1003">Cell membrane</keyword>
<evidence type="ECO:0000313" key="7">
    <source>
        <dbReference type="EMBL" id="SMC55116.1"/>
    </source>
</evidence>
<evidence type="ECO:0000256" key="1">
    <source>
        <dbReference type="ARBA" id="ARBA00004651"/>
    </source>
</evidence>
<keyword evidence="8" id="KW-1185">Reference proteome</keyword>
<feature type="transmembrane region" description="Helical" evidence="6">
    <location>
        <begin position="147"/>
        <end position="165"/>
    </location>
</feature>
<evidence type="ECO:0000256" key="2">
    <source>
        <dbReference type="ARBA" id="ARBA00022475"/>
    </source>
</evidence>
<reference evidence="7 8" key="1">
    <citation type="submission" date="2017-04" db="EMBL/GenBank/DDBJ databases">
        <authorList>
            <person name="Afonso C.L."/>
            <person name="Miller P.J."/>
            <person name="Scott M.A."/>
            <person name="Spackman E."/>
            <person name="Goraichik I."/>
            <person name="Dimitrov K.M."/>
            <person name="Suarez D.L."/>
            <person name="Swayne D.E."/>
        </authorList>
    </citation>
    <scope>NUCLEOTIDE SEQUENCE [LARGE SCALE GENOMIC DNA]</scope>
    <source>
        <strain evidence="7 8">DSM 12816</strain>
    </source>
</reference>
<evidence type="ECO:0000256" key="5">
    <source>
        <dbReference type="ARBA" id="ARBA00023136"/>
    </source>
</evidence>
<evidence type="ECO:0000313" key="8">
    <source>
        <dbReference type="Proteomes" id="UP000192790"/>
    </source>
</evidence>
<dbReference type="RefSeq" id="WP_084234039.1">
    <property type="nucleotide sequence ID" value="NZ_FWXW01000003.1"/>
</dbReference>
<dbReference type="PANTHER" id="PTHR47089">
    <property type="entry name" value="ABC TRANSPORTER, PERMEASE PROTEIN"/>
    <property type="match status" value="1"/>
</dbReference>
<dbReference type="CDD" id="cd06580">
    <property type="entry name" value="TM_PBP1_transp_TpRbsC_like"/>
    <property type="match status" value="1"/>
</dbReference>
<dbReference type="EMBL" id="FWXW01000003">
    <property type="protein sequence ID" value="SMC55116.1"/>
    <property type="molecule type" value="Genomic_DNA"/>
</dbReference>
<dbReference type="AlphaFoldDB" id="A0A1W2A3A7"/>
<keyword evidence="3 6" id="KW-0812">Transmembrane</keyword>
<dbReference type="Pfam" id="PF02653">
    <property type="entry name" value="BPD_transp_2"/>
    <property type="match status" value="1"/>
</dbReference>
<dbReference type="Proteomes" id="UP000192790">
    <property type="component" value="Unassembled WGS sequence"/>
</dbReference>
<dbReference type="GO" id="GO:0022857">
    <property type="term" value="F:transmembrane transporter activity"/>
    <property type="evidence" value="ECO:0007669"/>
    <property type="project" value="InterPro"/>
</dbReference>
<dbReference type="OrthoDB" id="45037at2"/>
<feature type="transmembrane region" description="Helical" evidence="6">
    <location>
        <begin position="92"/>
        <end position="108"/>
    </location>
</feature>
<dbReference type="STRING" id="1122930.SAMN02745168_1426"/>
<dbReference type="PANTHER" id="PTHR47089:SF1">
    <property type="entry name" value="GUANOSINE ABC TRANSPORTER PERMEASE PROTEIN NUPP"/>
    <property type="match status" value="1"/>
</dbReference>
<proteinExistence type="predicted"/>
<dbReference type="InterPro" id="IPR001851">
    <property type="entry name" value="ABC_transp_permease"/>
</dbReference>
<comment type="subcellular location">
    <subcellularLocation>
        <location evidence="1">Cell membrane</location>
        <topology evidence="1">Multi-pass membrane protein</topology>
    </subcellularLocation>
</comment>
<feature type="transmembrane region" description="Helical" evidence="6">
    <location>
        <begin position="62"/>
        <end position="80"/>
    </location>
</feature>
<organism evidence="7 8">
    <name type="scientific">Papillibacter cinnamivorans DSM 12816</name>
    <dbReference type="NCBI Taxonomy" id="1122930"/>
    <lineage>
        <taxon>Bacteria</taxon>
        <taxon>Bacillati</taxon>
        <taxon>Bacillota</taxon>
        <taxon>Clostridia</taxon>
        <taxon>Eubacteriales</taxon>
        <taxon>Oscillospiraceae</taxon>
        <taxon>Papillibacter</taxon>
    </lineage>
</organism>